<dbReference type="EMBL" id="JASBNA010000037">
    <property type="protein sequence ID" value="KAK7682117.1"/>
    <property type="molecule type" value="Genomic_DNA"/>
</dbReference>
<reference evidence="1 2" key="1">
    <citation type="submission" date="2022-09" db="EMBL/GenBank/DDBJ databases">
        <authorList>
            <person name="Palmer J.M."/>
        </authorList>
    </citation>
    <scope>NUCLEOTIDE SEQUENCE [LARGE SCALE GENOMIC DNA]</scope>
    <source>
        <strain evidence="1 2">DSM 7382</strain>
    </source>
</reference>
<name>A0AAW0FPR9_9APHY</name>
<proteinExistence type="predicted"/>
<protein>
    <submittedName>
        <fullName evidence="1">Uncharacterized protein</fullName>
    </submittedName>
</protein>
<comment type="caution">
    <text evidence="1">The sequence shown here is derived from an EMBL/GenBank/DDBJ whole genome shotgun (WGS) entry which is preliminary data.</text>
</comment>
<dbReference type="AlphaFoldDB" id="A0AAW0FPR9"/>
<dbReference type="Proteomes" id="UP001385951">
    <property type="component" value="Unassembled WGS sequence"/>
</dbReference>
<organism evidence="1 2">
    <name type="scientific">Cerrena zonata</name>
    <dbReference type="NCBI Taxonomy" id="2478898"/>
    <lineage>
        <taxon>Eukaryota</taxon>
        <taxon>Fungi</taxon>
        <taxon>Dikarya</taxon>
        <taxon>Basidiomycota</taxon>
        <taxon>Agaricomycotina</taxon>
        <taxon>Agaricomycetes</taxon>
        <taxon>Polyporales</taxon>
        <taxon>Cerrenaceae</taxon>
        <taxon>Cerrena</taxon>
    </lineage>
</organism>
<keyword evidence="2" id="KW-1185">Reference proteome</keyword>
<accession>A0AAW0FPR9</accession>
<sequence length="255" mass="29071">MLSRQQRLDAGLSPLTSVPEPYSLFYPLDLTDLPHAKTFEVDFSYRSVVPWTYPHRLQLHGSFLAGRRLKLGDRVRMRVANVPTWHRISDPDGYIIEGWVVGYHYVYTEVVELVVLGKFKGELQLVFLAVHRTQLDFDHGVPFSFSRDGNKFWTYLTTADIGARARAVLGAGENVESWGPRYPAVERMLVDLRSAPVGKLLLHDPHPTCLVRILELIPIQVSDFLATSGFLRFLRPLCFVTMKGNHRAVVRRRGS</sequence>
<gene>
    <name evidence="1" type="ORF">QCA50_014703</name>
</gene>
<evidence type="ECO:0000313" key="2">
    <source>
        <dbReference type="Proteomes" id="UP001385951"/>
    </source>
</evidence>
<evidence type="ECO:0000313" key="1">
    <source>
        <dbReference type="EMBL" id="KAK7682117.1"/>
    </source>
</evidence>